<dbReference type="Pfam" id="PF04060">
    <property type="entry name" value="FeS"/>
    <property type="match status" value="1"/>
</dbReference>
<dbReference type="PROSITE" id="PS51379">
    <property type="entry name" value="4FE4S_FER_2"/>
    <property type="match status" value="3"/>
</dbReference>
<evidence type="ECO:0000256" key="2">
    <source>
        <dbReference type="ARBA" id="ARBA00022485"/>
    </source>
</evidence>
<evidence type="ECO:0000256" key="6">
    <source>
        <dbReference type="ARBA" id="ARBA00022982"/>
    </source>
</evidence>
<sequence>MVGTSILILGGLSLAFAVLLAFAARFFTVSEDPLVAKIEELLPGSNCGGCGAAGCRALAELLAARKVDPGICVASNAETNAKIAALTGQSVNLVEKRVAVLRCQGGRSRVKERFRYTGIPTCTVANLTAGGPKECLYGCLGYGDCLRACPFGAISLGEEGLPVIDEAKCVACGRCVAACPRRLVTLISRRQWTYVACSSRNKGKTVKDACPVGCIACGLCAKVTKSGAIVIEDNLPRMNYEKGQDFEEAVKRCPMHCFVVRFTPRTSSDAGSEPAAKA</sequence>
<dbReference type="InterPro" id="IPR050395">
    <property type="entry name" value="4Fe4S_Ferredoxin_RnfB"/>
</dbReference>
<evidence type="ECO:0000259" key="11">
    <source>
        <dbReference type="PROSITE" id="PS51379"/>
    </source>
</evidence>
<feature type="domain" description="4Fe-4S ferredoxin-type" evidence="11">
    <location>
        <begin position="125"/>
        <end position="159"/>
    </location>
</feature>
<keyword evidence="3 10" id="KW-0479">Metal-binding</keyword>
<dbReference type="InterPro" id="IPR011005">
    <property type="entry name" value="Dihydropteroate_synth-like_sf"/>
</dbReference>
<gene>
    <name evidence="10 13" type="primary">rnfB</name>
    <name evidence="13" type="ORF">BWY73_01189</name>
</gene>
<dbReference type="PROSITE" id="PS51656">
    <property type="entry name" value="4FE4S"/>
    <property type="match status" value="1"/>
</dbReference>
<keyword evidence="10" id="KW-1003">Cell membrane</keyword>
<dbReference type="GO" id="GO:0009055">
    <property type="term" value="F:electron transfer activity"/>
    <property type="evidence" value="ECO:0007669"/>
    <property type="project" value="InterPro"/>
</dbReference>
<feature type="binding site" evidence="10">
    <location>
        <position position="145"/>
    </location>
    <ligand>
        <name>[4Fe-4S] cluster</name>
        <dbReference type="ChEBI" id="CHEBI:49883"/>
        <label>2</label>
    </ligand>
</feature>
<feature type="binding site" evidence="10">
    <location>
        <position position="135"/>
    </location>
    <ligand>
        <name>[4Fe-4S] cluster</name>
        <dbReference type="ChEBI" id="CHEBI:49883"/>
        <label>2</label>
    </ligand>
</feature>
<evidence type="ECO:0000259" key="12">
    <source>
        <dbReference type="PROSITE" id="PS51656"/>
    </source>
</evidence>
<feature type="binding site" evidence="10">
    <location>
        <position position="149"/>
    </location>
    <ligand>
        <name>[4Fe-4S] cluster</name>
        <dbReference type="ChEBI" id="CHEBI:49883"/>
        <label>3</label>
    </ligand>
</feature>
<feature type="binding site" evidence="10">
    <location>
        <position position="175"/>
    </location>
    <ligand>
        <name>[4Fe-4S] cluster</name>
        <dbReference type="ChEBI" id="CHEBI:49883"/>
        <label>3</label>
    </ligand>
</feature>
<dbReference type="GO" id="GO:0046872">
    <property type="term" value="F:metal ion binding"/>
    <property type="evidence" value="ECO:0007669"/>
    <property type="project" value="UniProtKB-KW"/>
</dbReference>
<feature type="domain" description="4Fe-4S" evidence="12">
    <location>
        <begin position="30"/>
        <end position="89"/>
    </location>
</feature>
<dbReference type="SUPFAM" id="SSF54862">
    <property type="entry name" value="4Fe-4S ferredoxins"/>
    <property type="match status" value="1"/>
</dbReference>
<evidence type="ECO:0000256" key="4">
    <source>
        <dbReference type="ARBA" id="ARBA00022737"/>
    </source>
</evidence>
<feature type="region of interest" description="Hydrophobic" evidence="10">
    <location>
        <begin position="1"/>
        <end position="24"/>
    </location>
</feature>
<dbReference type="Pfam" id="PF12838">
    <property type="entry name" value="Fer4_7"/>
    <property type="match status" value="1"/>
</dbReference>
<keyword evidence="4 10" id="KW-0677">Repeat</keyword>
<dbReference type="PANTHER" id="PTHR43560:SF1">
    <property type="entry name" value="ION-TRANSLOCATING OXIDOREDUCTASE COMPLEX SUBUNIT B"/>
    <property type="match status" value="1"/>
</dbReference>
<keyword evidence="7 10" id="KW-0408">Iron</keyword>
<dbReference type="InterPro" id="IPR017896">
    <property type="entry name" value="4Fe4S_Fe-S-bd"/>
</dbReference>
<feature type="domain" description="4Fe-4S ferredoxin-type" evidence="11">
    <location>
        <begin position="160"/>
        <end position="189"/>
    </location>
</feature>
<feature type="binding site" evidence="10">
    <location>
        <position position="55"/>
    </location>
    <ligand>
        <name>[4Fe-4S] cluster</name>
        <dbReference type="ChEBI" id="CHEBI:49883"/>
        <label>1</label>
    </ligand>
</feature>
<dbReference type="InterPro" id="IPR017900">
    <property type="entry name" value="4Fe4S_Fe_S_CS"/>
</dbReference>
<dbReference type="PROSITE" id="PS00198">
    <property type="entry name" value="4FE4S_FER_1"/>
    <property type="match status" value="1"/>
</dbReference>
<comment type="similarity">
    <text evidence="10">Belongs to the 4Fe4S bacterial-type ferredoxin family. RnfB subfamily.</text>
</comment>
<accession>A0A1V5MCZ0</accession>
<comment type="function">
    <text evidence="10">Part of a membrane-bound complex that couples electron transfer with translocation of ions across the membrane.</text>
</comment>
<dbReference type="EMBL" id="MWAK01000208">
    <property type="protein sequence ID" value="OPZ91046.1"/>
    <property type="molecule type" value="Genomic_DNA"/>
</dbReference>
<dbReference type="HAMAP" id="MF_00463">
    <property type="entry name" value="RsxB_RnfB"/>
    <property type="match status" value="1"/>
</dbReference>
<dbReference type="GO" id="GO:0005886">
    <property type="term" value="C:plasma membrane"/>
    <property type="evidence" value="ECO:0007669"/>
    <property type="project" value="UniProtKB-SubCell"/>
</dbReference>
<dbReference type="Gene3D" id="3.20.20.20">
    <property type="entry name" value="Dihydropteroate synthase-like"/>
    <property type="match status" value="1"/>
</dbReference>
<feature type="binding site" evidence="10">
    <location>
        <position position="172"/>
    </location>
    <ligand>
        <name>[4Fe-4S] cluster</name>
        <dbReference type="ChEBI" id="CHEBI:49883"/>
        <label>3</label>
    </ligand>
</feature>
<comment type="cofactor">
    <cofactor evidence="10">
        <name>[4Fe-4S] cluster</name>
        <dbReference type="ChEBI" id="CHEBI:49883"/>
    </cofactor>
    <text evidence="10">Binds 3 [4Fe-4S] clusters.</text>
</comment>
<keyword evidence="1 10" id="KW-0813">Transport</keyword>
<keyword evidence="8 10" id="KW-0411">Iron-sulfur</keyword>
<keyword evidence="6 10" id="KW-0249">Electron transport</keyword>
<dbReference type="EC" id="7.-.-.-" evidence="10"/>
<evidence type="ECO:0000256" key="10">
    <source>
        <dbReference type="HAMAP-Rule" id="MF_00463"/>
    </source>
</evidence>
<comment type="caution">
    <text evidence="10">Lacks conserved residue(s) required for the propagation of feature annotation.</text>
</comment>
<feature type="domain" description="4Fe-4S ferredoxin-type" evidence="11">
    <location>
        <begin position="203"/>
        <end position="234"/>
    </location>
</feature>
<comment type="subcellular location">
    <subcellularLocation>
        <location evidence="10">Cell membrane</location>
    </subcellularLocation>
</comment>
<evidence type="ECO:0000256" key="5">
    <source>
        <dbReference type="ARBA" id="ARBA00022967"/>
    </source>
</evidence>
<protein>
    <recommendedName>
        <fullName evidence="10">Ion-translocating oxidoreductase complex subunit B</fullName>
        <ecNumber evidence="10">7.-.-.-</ecNumber>
    </recommendedName>
    <alternativeName>
        <fullName evidence="10">Rnf electron transport complex subunit B</fullName>
    </alternativeName>
</protein>
<feature type="binding site" evidence="10">
    <location>
        <position position="139"/>
    </location>
    <ligand>
        <name>[4Fe-4S] cluster</name>
        <dbReference type="ChEBI" id="CHEBI:49883"/>
        <label>2</label>
    </ligand>
</feature>
<keyword evidence="5 10" id="KW-1278">Translocase</keyword>
<dbReference type="GO" id="GO:0022900">
    <property type="term" value="P:electron transport chain"/>
    <property type="evidence" value="ECO:0007669"/>
    <property type="project" value="UniProtKB-UniRule"/>
</dbReference>
<dbReference type="Gene3D" id="3.30.70.20">
    <property type="match status" value="1"/>
</dbReference>
<feature type="binding site" evidence="10">
    <location>
        <position position="179"/>
    </location>
    <ligand>
        <name>[4Fe-4S] cluster</name>
        <dbReference type="ChEBI" id="CHEBI:49883"/>
        <label>2</label>
    </ligand>
</feature>
<name>A0A1V5MCZ0_UNCT6</name>
<comment type="subunit">
    <text evidence="10">The complex is composed of six subunits: RnfA, RnfB, RnfC, RnfD, RnfE and RnfG.</text>
</comment>
<dbReference type="PANTHER" id="PTHR43560">
    <property type="entry name" value="ION-TRANSLOCATING OXIDOREDUCTASE COMPLEX SUBUNIT B"/>
    <property type="match status" value="1"/>
</dbReference>
<dbReference type="Proteomes" id="UP000485484">
    <property type="component" value="Unassembled WGS sequence"/>
</dbReference>
<evidence type="ECO:0000256" key="8">
    <source>
        <dbReference type="ARBA" id="ARBA00023014"/>
    </source>
</evidence>
<dbReference type="AlphaFoldDB" id="A0A1V5MCZ0"/>
<organism evidence="13">
    <name type="scientific">candidate division TA06 bacterium ADurb.Bin417</name>
    <dbReference type="NCBI Taxonomy" id="1852828"/>
    <lineage>
        <taxon>Bacteria</taxon>
        <taxon>Bacteria division TA06</taxon>
    </lineage>
</organism>
<feature type="binding site" evidence="10">
    <location>
        <position position="47"/>
    </location>
    <ligand>
        <name>[4Fe-4S] cluster</name>
        <dbReference type="ChEBI" id="CHEBI:49883"/>
        <label>1</label>
    </ligand>
</feature>
<proteinExistence type="inferred from homology"/>
<evidence type="ECO:0000256" key="3">
    <source>
        <dbReference type="ARBA" id="ARBA00022723"/>
    </source>
</evidence>
<evidence type="ECO:0000313" key="13">
    <source>
        <dbReference type="EMBL" id="OPZ91046.1"/>
    </source>
</evidence>
<comment type="caution">
    <text evidence="13">The sequence shown here is derived from an EMBL/GenBank/DDBJ whole genome shotgun (WGS) entry which is preliminary data.</text>
</comment>
<reference evidence="13" key="1">
    <citation type="submission" date="2017-02" db="EMBL/GenBank/DDBJ databases">
        <title>Delving into the versatile metabolic prowess of the omnipresent phylum Bacteroidetes.</title>
        <authorList>
            <person name="Nobu M.K."/>
            <person name="Mei R."/>
            <person name="Narihiro T."/>
            <person name="Kuroda K."/>
            <person name="Liu W.-T."/>
        </authorList>
    </citation>
    <scope>NUCLEOTIDE SEQUENCE</scope>
    <source>
        <strain evidence="13">ADurb.Bin417</strain>
    </source>
</reference>
<evidence type="ECO:0000256" key="7">
    <source>
        <dbReference type="ARBA" id="ARBA00023004"/>
    </source>
</evidence>
<feature type="binding site" evidence="10">
    <location>
        <position position="50"/>
    </location>
    <ligand>
        <name>[4Fe-4S] cluster</name>
        <dbReference type="ChEBI" id="CHEBI:49883"/>
        <label>1</label>
    </ligand>
</feature>
<feature type="binding site" evidence="10">
    <location>
        <position position="72"/>
    </location>
    <ligand>
        <name>[4Fe-4S] cluster</name>
        <dbReference type="ChEBI" id="CHEBI:49883"/>
        <label>1</label>
    </ligand>
</feature>
<evidence type="ECO:0000256" key="9">
    <source>
        <dbReference type="ARBA" id="ARBA00023136"/>
    </source>
</evidence>
<keyword evidence="2 10" id="KW-0004">4Fe-4S</keyword>
<dbReference type="InterPro" id="IPR007202">
    <property type="entry name" value="4Fe-4S_dom"/>
</dbReference>
<keyword evidence="9 10" id="KW-0472">Membrane</keyword>
<dbReference type="InterPro" id="IPR010207">
    <property type="entry name" value="Elect_transpt_cplx_RnfB/RsxB"/>
</dbReference>
<feature type="binding site" evidence="10">
    <location>
        <position position="169"/>
    </location>
    <ligand>
        <name>[4Fe-4S] cluster</name>
        <dbReference type="ChEBI" id="CHEBI:49883"/>
        <label>3</label>
    </ligand>
</feature>
<evidence type="ECO:0000256" key="1">
    <source>
        <dbReference type="ARBA" id="ARBA00022448"/>
    </source>
</evidence>
<dbReference type="GO" id="GO:0051539">
    <property type="term" value="F:4 iron, 4 sulfur cluster binding"/>
    <property type="evidence" value="ECO:0007669"/>
    <property type="project" value="UniProtKB-UniRule"/>
</dbReference>